<dbReference type="SMART" id="SM01026">
    <property type="entry name" value="Beach"/>
    <property type="match status" value="1"/>
</dbReference>
<dbReference type="GO" id="GO:0019901">
    <property type="term" value="F:protein kinase binding"/>
    <property type="evidence" value="ECO:0007669"/>
    <property type="project" value="TreeGrafter"/>
</dbReference>
<dbReference type="PANTHER" id="PTHR13743:SF162">
    <property type="entry name" value="NEUROBEACHIN"/>
    <property type="match status" value="1"/>
</dbReference>
<dbReference type="Pfam" id="PF20426">
    <property type="entry name" value="NBCH_WD40"/>
    <property type="match status" value="1"/>
</dbReference>
<dbReference type="PROSITE" id="PS50197">
    <property type="entry name" value="BEACH"/>
    <property type="match status" value="1"/>
</dbReference>
<dbReference type="FunFam" id="1.10.1540.10:FF:000001">
    <property type="entry name" value="neurobeachin isoform X1"/>
    <property type="match status" value="1"/>
</dbReference>
<keyword evidence="2" id="KW-0677">Repeat</keyword>
<dbReference type="SMART" id="SM00320">
    <property type="entry name" value="WD40"/>
    <property type="match status" value="4"/>
</dbReference>
<proteinExistence type="predicted"/>
<comment type="caution">
    <text evidence="4">The sequence shown here is derived from an EMBL/GenBank/DDBJ whole genome shotgun (WGS) entry which is preliminary data.</text>
</comment>
<evidence type="ECO:0000313" key="4">
    <source>
        <dbReference type="EMBL" id="OAF65986.1"/>
    </source>
</evidence>
<dbReference type="EMBL" id="LWCA01001076">
    <property type="protein sequence ID" value="OAF65986.1"/>
    <property type="molecule type" value="Genomic_DNA"/>
</dbReference>
<dbReference type="GO" id="GO:0005829">
    <property type="term" value="C:cytosol"/>
    <property type="evidence" value="ECO:0007669"/>
    <property type="project" value="TreeGrafter"/>
</dbReference>
<dbReference type="InterPro" id="IPR050865">
    <property type="entry name" value="BEACH_Domain"/>
</dbReference>
<dbReference type="Proteomes" id="UP000078046">
    <property type="component" value="Unassembled WGS sequence"/>
</dbReference>
<dbReference type="InterPro" id="IPR000409">
    <property type="entry name" value="BEACH_dom"/>
</dbReference>
<evidence type="ECO:0000313" key="5">
    <source>
        <dbReference type="Proteomes" id="UP000078046"/>
    </source>
</evidence>
<dbReference type="InterPro" id="IPR036372">
    <property type="entry name" value="BEACH_dom_sf"/>
</dbReference>
<feature type="domain" description="BEACH" evidence="3">
    <location>
        <begin position="65"/>
        <end position="353"/>
    </location>
</feature>
<evidence type="ECO:0000256" key="1">
    <source>
        <dbReference type="ARBA" id="ARBA00022574"/>
    </source>
</evidence>
<dbReference type="Gene3D" id="1.10.1540.10">
    <property type="entry name" value="BEACH domain"/>
    <property type="match status" value="1"/>
</dbReference>
<dbReference type="GO" id="GO:0016020">
    <property type="term" value="C:membrane"/>
    <property type="evidence" value="ECO:0007669"/>
    <property type="project" value="TreeGrafter"/>
</dbReference>
<keyword evidence="1" id="KW-0853">WD repeat</keyword>
<dbReference type="AlphaFoldDB" id="A0A177AVH5"/>
<dbReference type="SUPFAM" id="SSF81837">
    <property type="entry name" value="BEACH domain"/>
    <property type="match status" value="1"/>
</dbReference>
<evidence type="ECO:0000259" key="3">
    <source>
        <dbReference type="PROSITE" id="PS50197"/>
    </source>
</evidence>
<dbReference type="InterPro" id="IPR015943">
    <property type="entry name" value="WD40/YVTN_repeat-like_dom_sf"/>
</dbReference>
<dbReference type="InterPro" id="IPR001680">
    <property type="entry name" value="WD40_rpt"/>
</dbReference>
<evidence type="ECO:0000256" key="2">
    <source>
        <dbReference type="ARBA" id="ARBA00022737"/>
    </source>
</evidence>
<name>A0A177AVH5_9BILA</name>
<reference evidence="4 5" key="1">
    <citation type="submission" date="2016-04" db="EMBL/GenBank/DDBJ databases">
        <title>The genome of Intoshia linei affirms orthonectids as highly simplified spiralians.</title>
        <authorList>
            <person name="Mikhailov K.V."/>
            <person name="Slusarev G.S."/>
            <person name="Nikitin M.A."/>
            <person name="Logacheva M.D."/>
            <person name="Penin A."/>
            <person name="Aleoshin V."/>
            <person name="Panchin Y.V."/>
        </authorList>
    </citation>
    <scope>NUCLEOTIDE SEQUENCE [LARGE SCALE GENOMIC DNA]</scope>
    <source>
        <strain evidence="4">Intl2013</strain>
        <tissue evidence="4">Whole animal</tissue>
    </source>
</reference>
<keyword evidence="5" id="KW-1185">Reference proteome</keyword>
<protein>
    <recommendedName>
        <fullName evidence="3">BEACH domain-containing protein</fullName>
    </recommendedName>
</protein>
<gene>
    <name evidence="4" type="ORF">A3Q56_06290</name>
</gene>
<dbReference type="SUPFAM" id="SSF50978">
    <property type="entry name" value="WD40 repeat-like"/>
    <property type="match status" value="1"/>
</dbReference>
<dbReference type="CDD" id="cd06071">
    <property type="entry name" value="Beach"/>
    <property type="match status" value="1"/>
</dbReference>
<dbReference type="GO" id="GO:0008104">
    <property type="term" value="P:intracellular protein localization"/>
    <property type="evidence" value="ECO:0007669"/>
    <property type="project" value="TreeGrafter"/>
</dbReference>
<dbReference type="PANTHER" id="PTHR13743">
    <property type="entry name" value="BEIGE/BEACH-RELATED"/>
    <property type="match status" value="1"/>
</dbReference>
<dbReference type="Gene3D" id="2.130.10.10">
    <property type="entry name" value="YVTN repeat-like/Quinoprotein amine dehydrogenase"/>
    <property type="match status" value="2"/>
</dbReference>
<dbReference type="Pfam" id="PF02138">
    <property type="entry name" value="Beach"/>
    <property type="match status" value="1"/>
</dbReference>
<dbReference type="InterPro" id="IPR046851">
    <property type="entry name" value="NBCH_WD40"/>
</dbReference>
<accession>A0A177AVH5</accession>
<organism evidence="4 5">
    <name type="scientific">Intoshia linei</name>
    <dbReference type="NCBI Taxonomy" id="1819745"/>
    <lineage>
        <taxon>Eukaryota</taxon>
        <taxon>Metazoa</taxon>
        <taxon>Spiralia</taxon>
        <taxon>Lophotrochozoa</taxon>
        <taxon>Mesozoa</taxon>
        <taxon>Orthonectida</taxon>
        <taxon>Rhopaluridae</taxon>
        <taxon>Intoshia</taxon>
    </lineage>
</organism>
<dbReference type="OrthoDB" id="26681at2759"/>
<dbReference type="InterPro" id="IPR036322">
    <property type="entry name" value="WD40_repeat_dom_sf"/>
</dbReference>
<sequence>MSIENNYNIKKILLILLVRTEECHPVEYFFLLDSFEMVKRVIAILPIVGVGNQYGLPLSRQTSLLSPPKLFSKSNMTLRWSKREISNFDYLMFLNTIAGRTYNDLNQYFIFPWILTNYDSTELDFSLPSNFRDLSKPIGALNPSRLKYFNDRYKNWDSTKIPSFHYGTHYSTSTFTLNWLVRQEPFTTMYLKIQSGKFDSSRIFQSLAQSWKNCQRDTSDVRELIPEFFYLPEMFLNTCDYNFGSIDSDNKSISDVELPPWASSPEEFVRIHRMALESDMVSCQLHQWIDLIFGYKQSGPEGIKASNIFYHLTYDTTDISKVTDETVREALENQILSYGQTPSNLTKVPHITRASTMHMSPQIFKNQDICCIVKFNSHSDIVKIKFCTLLNKSMKKDGKKSPNPIIIDQVLSSKNFHRRTLEPKYFDQRKYPCENSFIITPDSRFIMASGMNDASFKIFNSDTGKLHQSIYGHYGPVSCMRRFCPLLPNQNFLIATASTDCTIKIWSWNDKEKCIYGNQIEFDKTVNPLPIVTICGHNSVIIDVYIMVEMGIVFSLSTDGILMTHNISGENMQRFSVKSLKFDQNYVKPSNIYVNRDGYMFIAALKPFNNASECECKDDTTSMKSYISVYNYASCRLLRSKPFDLISAAILSKCGNFIVIGSLNGTISILKSHNLENVHSYYPCAAVIRSLELSTDQRFIISGLSDGTLTIYGVNFIRWHQEYEDSFS</sequence>